<dbReference type="AlphaFoldDB" id="A0A6S6QU12"/>
<protein>
    <submittedName>
        <fullName evidence="2">Class I SAM-dependent methyltransferase</fullName>
    </submittedName>
</protein>
<dbReference type="PANTHER" id="PTHR46558">
    <property type="entry name" value="TRACRIPTIONAL REGULATORY PROTEIN-RELATED-RELATED"/>
    <property type="match status" value="1"/>
</dbReference>
<dbReference type="KEGG" id="acel:acsn021_07350"/>
<evidence type="ECO:0000256" key="1">
    <source>
        <dbReference type="ARBA" id="ARBA00023125"/>
    </source>
</evidence>
<dbReference type="Pfam" id="PF01381">
    <property type="entry name" value="HTH_3"/>
    <property type="match status" value="1"/>
</dbReference>
<dbReference type="Gene3D" id="1.10.260.40">
    <property type="entry name" value="lambda repressor-like DNA-binding domains"/>
    <property type="match status" value="1"/>
</dbReference>
<dbReference type="SUPFAM" id="SSF53335">
    <property type="entry name" value="S-adenosyl-L-methionine-dependent methyltransferases"/>
    <property type="match status" value="1"/>
</dbReference>
<keyword evidence="1" id="KW-0238">DNA-binding</keyword>
<dbReference type="PROSITE" id="PS50943">
    <property type="entry name" value="HTH_CROC1"/>
    <property type="match status" value="1"/>
</dbReference>
<dbReference type="GO" id="GO:0032259">
    <property type="term" value="P:methylation"/>
    <property type="evidence" value="ECO:0007669"/>
    <property type="project" value="UniProtKB-KW"/>
</dbReference>
<name>A0A6S6QU12_9FIRM</name>
<organism evidence="2 3">
    <name type="scientific">Anaerocolumna cellulosilytica</name>
    <dbReference type="NCBI Taxonomy" id="433286"/>
    <lineage>
        <taxon>Bacteria</taxon>
        <taxon>Bacillati</taxon>
        <taxon>Bacillota</taxon>
        <taxon>Clostridia</taxon>
        <taxon>Lachnospirales</taxon>
        <taxon>Lachnospiraceae</taxon>
        <taxon>Anaerocolumna</taxon>
    </lineage>
</organism>
<dbReference type="EMBL" id="AP023367">
    <property type="protein sequence ID" value="BCJ93166.1"/>
    <property type="molecule type" value="Genomic_DNA"/>
</dbReference>
<keyword evidence="2" id="KW-0808">Transferase</keyword>
<dbReference type="GO" id="GO:0008168">
    <property type="term" value="F:methyltransferase activity"/>
    <property type="evidence" value="ECO:0007669"/>
    <property type="project" value="UniProtKB-KW"/>
</dbReference>
<keyword evidence="2" id="KW-0489">Methyltransferase</keyword>
<dbReference type="InterPro" id="IPR001387">
    <property type="entry name" value="Cro/C1-type_HTH"/>
</dbReference>
<proteinExistence type="predicted"/>
<dbReference type="SUPFAM" id="SSF47413">
    <property type="entry name" value="lambda repressor-like DNA-binding domains"/>
    <property type="match status" value="1"/>
</dbReference>
<dbReference type="Gene3D" id="1.10.150.350">
    <property type="match status" value="1"/>
</dbReference>
<dbReference type="GO" id="GO:0003677">
    <property type="term" value="F:DNA binding"/>
    <property type="evidence" value="ECO:0007669"/>
    <property type="project" value="UniProtKB-KW"/>
</dbReference>
<dbReference type="Proteomes" id="UP000515561">
    <property type="component" value="Chromosome"/>
</dbReference>
<gene>
    <name evidence="2" type="ORF">acsn021_07350</name>
</gene>
<accession>A0A6S6QU12</accession>
<reference evidence="2 3" key="1">
    <citation type="journal article" date="2016" name="Int. J. Syst. Evol. Microbiol.">
        <title>Descriptions of Anaerotaenia torta gen. nov., sp. nov. and Anaerocolumna cellulosilytica gen. nov., sp. nov. isolated from a methanogenic reactor of cattle waste.</title>
        <authorList>
            <person name="Uek A."/>
            <person name="Ohtaki Y."/>
            <person name="Kaku N."/>
            <person name="Ueki K."/>
        </authorList>
    </citation>
    <scope>NUCLEOTIDE SEQUENCE [LARGE SCALE GENOMIC DNA]</scope>
    <source>
        <strain evidence="2 3">SN021</strain>
    </source>
</reference>
<evidence type="ECO:0000313" key="2">
    <source>
        <dbReference type="EMBL" id="BCJ93166.1"/>
    </source>
</evidence>
<evidence type="ECO:0000313" key="3">
    <source>
        <dbReference type="Proteomes" id="UP000515561"/>
    </source>
</evidence>
<dbReference type="InterPro" id="IPR010982">
    <property type="entry name" value="Lambda_DNA-bd_dom_sf"/>
</dbReference>
<dbReference type="RefSeq" id="WP_184095557.1">
    <property type="nucleotide sequence ID" value="NZ_AP023367.1"/>
</dbReference>
<dbReference type="Pfam" id="PF13649">
    <property type="entry name" value="Methyltransf_25"/>
    <property type="match status" value="1"/>
</dbReference>
<dbReference type="Gene3D" id="3.40.50.150">
    <property type="entry name" value="Vaccinia Virus protein VP39"/>
    <property type="match status" value="1"/>
</dbReference>
<dbReference type="PANTHER" id="PTHR46558:SF11">
    <property type="entry name" value="HTH-TYPE TRANSCRIPTIONAL REGULATOR XRE"/>
    <property type="match status" value="1"/>
</dbReference>
<sequence>MAKVNIKIAELRKQKQIGQQELAEVLGVTYQSVSKWETGTTMPDITLLPAISEYFKVSVDELLGLKPLCEQQYMQRNTDDRTSWNESTDKLFQNRKNFWNEDYLKFLVENVWHITSPISVIDFWCGDGYLGKKLLEVLPKGSSYTGIDNTYFIKKATETFMDTDISTEFIESDLYNINIDKKFDLAICQACLRHLNRPMEVLANMAEVVRIGGMVVCVEVNREFENVGTYIDGINYDDLCTNFDYHPLWKTELENEGRDYAIGMRLPFYMEQLGLQDINVRMNDKVMFTSAQNSDYQKDLQEFMQINGWDKIRGIIENESLIEFFMNRGIARVDAEKFVMMQAKIAHHLTQTEIKKSILKVQGLMITYGIK</sequence>
<dbReference type="InterPro" id="IPR041698">
    <property type="entry name" value="Methyltransf_25"/>
</dbReference>
<dbReference type="SMART" id="SM00530">
    <property type="entry name" value="HTH_XRE"/>
    <property type="match status" value="1"/>
</dbReference>
<dbReference type="CDD" id="cd00093">
    <property type="entry name" value="HTH_XRE"/>
    <property type="match status" value="1"/>
</dbReference>
<keyword evidence="3" id="KW-1185">Reference proteome</keyword>
<dbReference type="InterPro" id="IPR029063">
    <property type="entry name" value="SAM-dependent_MTases_sf"/>
</dbReference>